<dbReference type="EMBL" id="BJUY01000006">
    <property type="protein sequence ID" value="GEK91106.1"/>
    <property type="molecule type" value="Genomic_DNA"/>
</dbReference>
<comment type="caution">
    <text evidence="1">The sequence shown here is derived from an EMBL/GenBank/DDBJ whole genome shotgun (WGS) entry which is preliminary data.</text>
</comment>
<name>A0A511ASM9_9LACT</name>
<organism evidence="1 2">
    <name type="scientific">Alkalibacterium kapii</name>
    <dbReference type="NCBI Taxonomy" id="426704"/>
    <lineage>
        <taxon>Bacteria</taxon>
        <taxon>Bacillati</taxon>
        <taxon>Bacillota</taxon>
        <taxon>Bacilli</taxon>
        <taxon>Lactobacillales</taxon>
        <taxon>Carnobacteriaceae</taxon>
        <taxon>Alkalibacterium</taxon>
    </lineage>
</organism>
<dbReference type="AlphaFoldDB" id="A0A511ASM9"/>
<dbReference type="Proteomes" id="UP000321662">
    <property type="component" value="Unassembled WGS sequence"/>
</dbReference>
<proteinExistence type="predicted"/>
<sequence length="53" mass="5818">MLFLESGESAEVGDVRHIRAAYSLISAELDKGSPNFYYFWMITSIGKAASEAS</sequence>
<accession>A0A511ASM9</accession>
<evidence type="ECO:0000313" key="2">
    <source>
        <dbReference type="Proteomes" id="UP000321662"/>
    </source>
</evidence>
<evidence type="ECO:0000313" key="1">
    <source>
        <dbReference type="EMBL" id="GEK91106.1"/>
    </source>
</evidence>
<keyword evidence="2" id="KW-1185">Reference proteome</keyword>
<gene>
    <name evidence="1" type="ORF">AKA01nite_07280</name>
</gene>
<reference evidence="1 2" key="1">
    <citation type="submission" date="2019-07" db="EMBL/GenBank/DDBJ databases">
        <title>Whole genome shotgun sequence of Alkalibacterium kapii NBRC 103247.</title>
        <authorList>
            <person name="Hosoyama A."/>
            <person name="Uohara A."/>
            <person name="Ohji S."/>
            <person name="Ichikawa N."/>
        </authorList>
    </citation>
    <scope>NUCLEOTIDE SEQUENCE [LARGE SCALE GENOMIC DNA]</scope>
    <source>
        <strain evidence="1 2">NBRC 103247</strain>
    </source>
</reference>
<protein>
    <submittedName>
        <fullName evidence="1">Uncharacterized protein</fullName>
    </submittedName>
</protein>